<evidence type="ECO:0000313" key="2">
    <source>
        <dbReference type="Proteomes" id="UP000008037"/>
    </source>
</evidence>
<dbReference type="EMBL" id="CP002408">
    <property type="protein sequence ID" value="AFU58075.1"/>
    <property type="molecule type" value="Genomic_DNA"/>
</dbReference>
<organism evidence="1 2">
    <name type="scientific">Nitrososphaera gargensis (strain Ga9.2)</name>
    <dbReference type="NCBI Taxonomy" id="1237085"/>
    <lineage>
        <taxon>Archaea</taxon>
        <taxon>Nitrososphaerota</taxon>
        <taxon>Nitrososphaeria</taxon>
        <taxon>Nitrososphaerales</taxon>
        <taxon>Nitrososphaeraceae</taxon>
        <taxon>Nitrososphaera</taxon>
    </lineage>
</organism>
<sequence>MHPLIQEAMRITEDLGDVVFIGAVGIFLQTKATRESQDLDFAVAKELPAELLDEKRYFVRKVKGKEARYTPRGYKIDIYTRDVSGIPIDRVVATAKDIEVRKGVTVKAAGVEVLVVSKFRAAAKRRGTDDVDIRTLVQRKYNAIDWDVLKSLTDSEIEYQRIRNQMDALHRMQLKF</sequence>
<protein>
    <recommendedName>
        <fullName evidence="3">Nucleotidyltransferase</fullName>
    </recommendedName>
</protein>
<keyword evidence="2" id="KW-1185">Reference proteome</keyword>
<dbReference type="RefSeq" id="WP_015018612.1">
    <property type="nucleotide sequence ID" value="NC_018719.1"/>
</dbReference>
<gene>
    <name evidence="1" type="ordered locus">Ngar_c11330</name>
</gene>
<dbReference type="OrthoDB" id="9098at2157"/>
<dbReference type="GeneID" id="13795528"/>
<evidence type="ECO:0008006" key="3">
    <source>
        <dbReference type="Google" id="ProtNLM"/>
    </source>
</evidence>
<dbReference type="STRING" id="1237085.Ngar_c11330"/>
<evidence type="ECO:0000313" key="1">
    <source>
        <dbReference type="EMBL" id="AFU58075.1"/>
    </source>
</evidence>
<name>K0IE70_NITGG</name>
<proteinExistence type="predicted"/>
<accession>K0IE70</accession>
<dbReference type="InParanoid" id="K0IE70"/>
<dbReference type="KEGG" id="nga:Ngar_c11330"/>
<dbReference type="HOGENOM" id="CLU_1521920_0_0_2"/>
<dbReference type="BioCyc" id="CNIT1237085:G1324-1131-MONOMER"/>
<reference evidence="1 2" key="1">
    <citation type="journal article" date="2012" name="Environ. Microbiol.">
        <title>The genome of the ammonia-oxidizing Candidatus Nitrososphaera gargensis: insights into metabolic versatility and environmental adaptations.</title>
        <authorList>
            <person name="Spang A."/>
            <person name="Poehlein A."/>
            <person name="Offre P."/>
            <person name="Zumbragel S."/>
            <person name="Haider S."/>
            <person name="Rychlik N."/>
            <person name="Nowka B."/>
            <person name="Schmeisser C."/>
            <person name="Lebedeva E.V."/>
            <person name="Rattei T."/>
            <person name="Bohm C."/>
            <person name="Schmid M."/>
            <person name="Galushko A."/>
            <person name="Hatzenpichler R."/>
            <person name="Weinmaier T."/>
            <person name="Daniel R."/>
            <person name="Schleper C."/>
            <person name="Spieck E."/>
            <person name="Streit W."/>
            <person name="Wagner M."/>
        </authorList>
    </citation>
    <scope>NUCLEOTIDE SEQUENCE [LARGE SCALE GENOMIC DNA]</scope>
    <source>
        <strain evidence="2">Ga9.2</strain>
    </source>
</reference>
<dbReference type="AlphaFoldDB" id="K0IE70"/>
<dbReference type="Proteomes" id="UP000008037">
    <property type="component" value="Chromosome"/>
</dbReference>